<proteinExistence type="predicted"/>
<name>A0ABX7CCA4_9HYPH</name>
<feature type="region of interest" description="Disordered" evidence="1">
    <location>
        <begin position="1"/>
        <end position="44"/>
    </location>
</feature>
<dbReference type="EMBL" id="CP068046">
    <property type="protein sequence ID" value="QQR40919.1"/>
    <property type="molecule type" value="Genomic_DNA"/>
</dbReference>
<evidence type="ECO:0000313" key="3">
    <source>
        <dbReference type="Proteomes" id="UP000595857"/>
    </source>
</evidence>
<organism evidence="2 3">
    <name type="scientific">Devosia rhizoryzae</name>
    <dbReference type="NCBI Taxonomy" id="2774137"/>
    <lineage>
        <taxon>Bacteria</taxon>
        <taxon>Pseudomonadati</taxon>
        <taxon>Pseudomonadota</taxon>
        <taxon>Alphaproteobacteria</taxon>
        <taxon>Hyphomicrobiales</taxon>
        <taxon>Devosiaceae</taxon>
        <taxon>Devosia</taxon>
    </lineage>
</organism>
<sequence length="76" mass="8496">MSAADNQFTGTWLDAGRQRGQQFSHTHSQYDHAEEGASGSTPMRHAHVEQNGEKVGVWVPADWSDDQAREALESNW</sequence>
<keyword evidence="3" id="KW-1185">Reference proteome</keyword>
<reference evidence="2 3" key="1">
    <citation type="submission" date="2021-01" db="EMBL/GenBank/DDBJ databases">
        <title>Genome seq and assembly of Devosia sp. LEGU1.</title>
        <authorList>
            <person name="Chhetri G."/>
        </authorList>
    </citation>
    <scope>NUCLEOTIDE SEQUENCE [LARGE SCALE GENOMIC DNA]</scope>
    <source>
        <strain evidence="2 3">LEGU1</strain>
    </source>
</reference>
<dbReference type="Proteomes" id="UP000595857">
    <property type="component" value="Chromosome"/>
</dbReference>
<feature type="compositionally biased region" description="Polar residues" evidence="1">
    <location>
        <begin position="1"/>
        <end position="10"/>
    </location>
</feature>
<accession>A0ABX7CCA4</accession>
<evidence type="ECO:0000313" key="2">
    <source>
        <dbReference type="EMBL" id="QQR40919.1"/>
    </source>
</evidence>
<gene>
    <name evidence="2" type="ORF">JI748_08050</name>
</gene>
<protein>
    <submittedName>
        <fullName evidence="2">Uncharacterized protein</fullName>
    </submittedName>
</protein>
<evidence type="ECO:0000256" key="1">
    <source>
        <dbReference type="SAM" id="MobiDB-lite"/>
    </source>
</evidence>
<dbReference type="RefSeq" id="WP_201636666.1">
    <property type="nucleotide sequence ID" value="NZ_CP068046.1"/>
</dbReference>